<gene>
    <name evidence="2" type="ORF">RM445_16365</name>
</gene>
<protein>
    <submittedName>
        <fullName evidence="2">Uncharacterized protein</fullName>
    </submittedName>
</protein>
<keyword evidence="3" id="KW-1185">Reference proteome</keyword>
<reference evidence="3" key="1">
    <citation type="submission" date="2023-07" db="EMBL/GenBank/DDBJ databases">
        <title>30 novel species of actinomycetes from the DSMZ collection.</title>
        <authorList>
            <person name="Nouioui I."/>
        </authorList>
    </citation>
    <scope>NUCLEOTIDE SEQUENCE [LARGE SCALE GENOMIC DNA]</scope>
    <source>
        <strain evidence="3">DSM 45834</strain>
    </source>
</reference>
<dbReference type="EMBL" id="JAVREJ010000011">
    <property type="protein sequence ID" value="MDT0351105.1"/>
    <property type="molecule type" value="Genomic_DNA"/>
</dbReference>
<evidence type="ECO:0000313" key="3">
    <source>
        <dbReference type="Proteomes" id="UP001183202"/>
    </source>
</evidence>
<feature type="chain" id="PRO_5047494188" evidence="1">
    <location>
        <begin position="35"/>
        <end position="172"/>
    </location>
</feature>
<sequence length="172" mass="18511">MSTITRFLGRTSRIFATTAIAVGLTAGLAAPASAATPPRAKIAITQVPGTKQFKVSIVGVYPMTQADAQGYLNNMGEGGMEFRIWGHDPNGDLPRFSRRFFGLTANNTPTTAALHATADGLRYARTVVVNRGTLNEDDDWADHVDEIYVIAKFIDGDGGIRTAKSNVFSGWF</sequence>
<comment type="caution">
    <text evidence="2">The sequence shown here is derived from an EMBL/GenBank/DDBJ whole genome shotgun (WGS) entry which is preliminary data.</text>
</comment>
<evidence type="ECO:0000256" key="1">
    <source>
        <dbReference type="SAM" id="SignalP"/>
    </source>
</evidence>
<keyword evidence="1" id="KW-0732">Signal</keyword>
<organism evidence="2 3">
    <name type="scientific">Pseudonocardia charpentierae</name>
    <dbReference type="NCBI Taxonomy" id="3075545"/>
    <lineage>
        <taxon>Bacteria</taxon>
        <taxon>Bacillati</taxon>
        <taxon>Actinomycetota</taxon>
        <taxon>Actinomycetes</taxon>
        <taxon>Pseudonocardiales</taxon>
        <taxon>Pseudonocardiaceae</taxon>
        <taxon>Pseudonocardia</taxon>
    </lineage>
</organism>
<evidence type="ECO:0000313" key="2">
    <source>
        <dbReference type="EMBL" id="MDT0351105.1"/>
    </source>
</evidence>
<accession>A0ABU2NAX9</accession>
<dbReference type="Proteomes" id="UP001183202">
    <property type="component" value="Unassembled WGS sequence"/>
</dbReference>
<dbReference type="RefSeq" id="WP_311557255.1">
    <property type="nucleotide sequence ID" value="NZ_JAVREJ010000011.1"/>
</dbReference>
<name>A0ABU2NAX9_9PSEU</name>
<proteinExistence type="predicted"/>
<feature type="signal peptide" evidence="1">
    <location>
        <begin position="1"/>
        <end position="34"/>
    </location>
</feature>